<gene>
    <name evidence="1" type="ORF">BN8_p06713</name>
</gene>
<dbReference type="EMBL" id="HE805916">
    <property type="protein sequence ID" value="CCH57532.1"/>
    <property type="molecule type" value="Genomic_DNA"/>
</dbReference>
<dbReference type="Gene3D" id="2.120.10.10">
    <property type="match status" value="1"/>
</dbReference>
<dbReference type="RefSeq" id="WP_015056867.1">
    <property type="nucleotide sequence ID" value="NC_019017.1"/>
</dbReference>
<dbReference type="InterPro" id="IPR036278">
    <property type="entry name" value="Sialidase_sf"/>
</dbReference>
<dbReference type="Proteomes" id="UP000009309">
    <property type="component" value="Plasmid pFLIM01"/>
</dbReference>
<accession>I2GTT1</accession>
<name>I2GTT1_9BACT</name>
<dbReference type="CDD" id="cd15482">
    <property type="entry name" value="Sialidase_non-viral"/>
    <property type="match status" value="1"/>
</dbReference>
<proteinExistence type="predicted"/>
<geneLocation type="plasmid" evidence="1 2">
    <name>pFLIM01</name>
</geneLocation>
<dbReference type="SUPFAM" id="SSF50939">
    <property type="entry name" value="Sialidases"/>
    <property type="match status" value="1"/>
</dbReference>
<protein>
    <recommendedName>
        <fullName evidence="3">Exo-alpha-sialidase</fullName>
    </recommendedName>
</protein>
<reference evidence="1 2" key="1">
    <citation type="journal article" date="2012" name="J. Bacteriol.">
        <title>Genome Sequence of the Filamentous Bacterium Fibrisoma limi BUZ 3T.</title>
        <authorList>
            <person name="Filippini M."/>
            <person name="Qi W."/>
            <person name="Jaenicke S."/>
            <person name="Goesmann A."/>
            <person name="Smits T.H."/>
            <person name="Bagheri H.C."/>
        </authorList>
    </citation>
    <scope>NUCLEOTIDE SEQUENCE [LARGE SCALE GENOMIC DNA]</scope>
    <source>
        <strain evidence="2">BUZ 3T</strain>
        <plasmid evidence="1 2">pFLIM01</plasmid>
    </source>
</reference>
<evidence type="ECO:0000313" key="2">
    <source>
        <dbReference type="Proteomes" id="UP000009309"/>
    </source>
</evidence>
<evidence type="ECO:0000313" key="1">
    <source>
        <dbReference type="EMBL" id="CCH57532.1"/>
    </source>
</evidence>
<organism evidence="1 2">
    <name type="scientific">Fibrisoma limi BUZ 3</name>
    <dbReference type="NCBI Taxonomy" id="1185876"/>
    <lineage>
        <taxon>Bacteria</taxon>
        <taxon>Pseudomonadati</taxon>
        <taxon>Bacteroidota</taxon>
        <taxon>Cytophagia</taxon>
        <taxon>Cytophagales</taxon>
        <taxon>Spirosomataceae</taxon>
        <taxon>Fibrisoma</taxon>
    </lineage>
</organism>
<dbReference type="AlphaFoldDB" id="I2GTT1"/>
<keyword evidence="2" id="KW-1185">Reference proteome</keyword>
<evidence type="ECO:0008006" key="3">
    <source>
        <dbReference type="Google" id="ProtNLM"/>
    </source>
</evidence>
<dbReference type="OrthoDB" id="847524at2"/>
<keyword evidence="1" id="KW-0614">Plasmid</keyword>
<sequence length="305" mass="32694">MVYGQDSTIYYAVSTAQSTLLGRPVAVAVLPGLVAGAKRGPQLAVTDQFVVITAVNRAGDVFAYSLDRRTGKWSPAVRVNDVPEIAKEGFQAVAGVAANTFHATWLDLRSDKRNKIMMATSHDGGRTWSANRVVYRSPSGTVCECCNVSIAAKGKEVYIQFRNWLNGSRDLYLAYSADGGATFTPAQKLGSGTWKLNACPMDGGAVVLSSTGQPLTVWRRENTLYTCRPNEPEQAVAIGRNVTAAVGPAGTALAWDESGLVRVKLNEAQPVVLGKGQKPSIAISNKSMVCVWEVDGNVRMAIIRQ</sequence>